<accession>A0A1T4JL97</accession>
<reference evidence="2" key="1">
    <citation type="submission" date="2017-02" db="EMBL/GenBank/DDBJ databases">
        <authorList>
            <person name="Varghese N."/>
            <person name="Submissions S."/>
        </authorList>
    </citation>
    <scope>NUCLEOTIDE SEQUENCE [LARGE SCALE GENOMIC DNA]</scope>
    <source>
        <strain evidence="2">ATCC 27094</strain>
    </source>
</reference>
<name>A0A1T4JL97_9HYPH</name>
<dbReference type="STRING" id="225324.SAMN02745126_00102"/>
<dbReference type="EMBL" id="FUWJ01000001">
    <property type="protein sequence ID" value="SJZ30945.1"/>
    <property type="molecule type" value="Genomic_DNA"/>
</dbReference>
<organism evidence="1 2">
    <name type="scientific">Enhydrobacter aerosaccus</name>
    <dbReference type="NCBI Taxonomy" id="225324"/>
    <lineage>
        <taxon>Bacteria</taxon>
        <taxon>Pseudomonadati</taxon>
        <taxon>Pseudomonadota</taxon>
        <taxon>Alphaproteobacteria</taxon>
        <taxon>Hyphomicrobiales</taxon>
        <taxon>Enhydrobacter</taxon>
    </lineage>
</organism>
<evidence type="ECO:0000313" key="2">
    <source>
        <dbReference type="Proteomes" id="UP000190092"/>
    </source>
</evidence>
<dbReference type="AlphaFoldDB" id="A0A1T4JL97"/>
<gene>
    <name evidence="1" type="ORF">SAMN02745126_00102</name>
</gene>
<dbReference type="Proteomes" id="UP000190092">
    <property type="component" value="Unassembled WGS sequence"/>
</dbReference>
<evidence type="ECO:0000313" key="1">
    <source>
        <dbReference type="EMBL" id="SJZ30945.1"/>
    </source>
</evidence>
<sequence length="213" mass="23610">MPDREDGTCGDCISRAIRLSCDRFRLRLRGLFWRACRGLILVILNWRGEITRCECALVDWSASTWPQLNPKFNKCAIEGFATNGGYGCVPLAARGQSVQRALLSSCRNPLGALGGLTGCLGLASAVSIGTGAFGGLIRLIKELPCLCRVVTWAFIRLGWFLKWRKRRTSLDDVLARSVFHSLPCFARKFGTRRHVMPGIADVFPCGQLPHIDR</sequence>
<proteinExistence type="predicted"/>
<protein>
    <submittedName>
        <fullName evidence="1">Uncharacterized protein</fullName>
    </submittedName>
</protein>
<keyword evidence="2" id="KW-1185">Reference proteome</keyword>